<comment type="caution">
    <text evidence="1">The sequence shown here is derived from an EMBL/GenBank/DDBJ whole genome shotgun (WGS) entry which is preliminary data.</text>
</comment>
<evidence type="ECO:0000313" key="1">
    <source>
        <dbReference type="EMBL" id="GFO38298.1"/>
    </source>
</evidence>
<dbReference type="Proteomes" id="UP000735302">
    <property type="component" value="Unassembled WGS sequence"/>
</dbReference>
<accession>A0AAV4D2C7</accession>
<proteinExistence type="predicted"/>
<name>A0AAV4D2C7_9GAST</name>
<dbReference type="EMBL" id="BLXT01007309">
    <property type="protein sequence ID" value="GFO38298.1"/>
    <property type="molecule type" value="Genomic_DNA"/>
</dbReference>
<gene>
    <name evidence="1" type="ORF">PoB_006480300</name>
</gene>
<sequence>MYALNLAKGKRTAAALLQCLICFGSCGFCVFRPKLDLNLEQDKEAVKKLNQQGDNVGFQPTIAHHYVFHVYMGRSWRWPPYRHRISEHPRYDKASLGSDQADQKLIHSLPRRHSETTIDLKQNVGQRSPTIVWTIAV</sequence>
<protein>
    <submittedName>
        <fullName evidence="1">Uncharacterized protein</fullName>
    </submittedName>
</protein>
<reference evidence="1 2" key="1">
    <citation type="journal article" date="2021" name="Elife">
        <title>Chloroplast acquisition without the gene transfer in kleptoplastic sea slugs, Plakobranchus ocellatus.</title>
        <authorList>
            <person name="Maeda T."/>
            <person name="Takahashi S."/>
            <person name="Yoshida T."/>
            <person name="Shimamura S."/>
            <person name="Takaki Y."/>
            <person name="Nagai Y."/>
            <person name="Toyoda A."/>
            <person name="Suzuki Y."/>
            <person name="Arimoto A."/>
            <person name="Ishii H."/>
            <person name="Satoh N."/>
            <person name="Nishiyama T."/>
            <person name="Hasebe M."/>
            <person name="Maruyama T."/>
            <person name="Minagawa J."/>
            <person name="Obokata J."/>
            <person name="Shigenobu S."/>
        </authorList>
    </citation>
    <scope>NUCLEOTIDE SEQUENCE [LARGE SCALE GENOMIC DNA]</scope>
</reference>
<keyword evidence="2" id="KW-1185">Reference proteome</keyword>
<evidence type="ECO:0000313" key="2">
    <source>
        <dbReference type="Proteomes" id="UP000735302"/>
    </source>
</evidence>
<organism evidence="1 2">
    <name type="scientific">Plakobranchus ocellatus</name>
    <dbReference type="NCBI Taxonomy" id="259542"/>
    <lineage>
        <taxon>Eukaryota</taxon>
        <taxon>Metazoa</taxon>
        <taxon>Spiralia</taxon>
        <taxon>Lophotrochozoa</taxon>
        <taxon>Mollusca</taxon>
        <taxon>Gastropoda</taxon>
        <taxon>Heterobranchia</taxon>
        <taxon>Euthyneura</taxon>
        <taxon>Panpulmonata</taxon>
        <taxon>Sacoglossa</taxon>
        <taxon>Placobranchoidea</taxon>
        <taxon>Plakobranchidae</taxon>
        <taxon>Plakobranchus</taxon>
    </lineage>
</organism>
<dbReference type="AlphaFoldDB" id="A0AAV4D2C7"/>